<evidence type="ECO:0000259" key="1">
    <source>
        <dbReference type="Pfam" id="PF07250"/>
    </source>
</evidence>
<evidence type="ECO:0000313" key="3">
    <source>
        <dbReference type="Proteomes" id="UP001604277"/>
    </source>
</evidence>
<accession>A0ABD1TQD0</accession>
<organism evidence="2 3">
    <name type="scientific">Forsythia ovata</name>
    <dbReference type="NCBI Taxonomy" id="205694"/>
    <lineage>
        <taxon>Eukaryota</taxon>
        <taxon>Viridiplantae</taxon>
        <taxon>Streptophyta</taxon>
        <taxon>Embryophyta</taxon>
        <taxon>Tracheophyta</taxon>
        <taxon>Spermatophyta</taxon>
        <taxon>Magnoliopsida</taxon>
        <taxon>eudicotyledons</taxon>
        <taxon>Gunneridae</taxon>
        <taxon>Pentapetalae</taxon>
        <taxon>asterids</taxon>
        <taxon>lamiids</taxon>
        <taxon>Lamiales</taxon>
        <taxon>Oleaceae</taxon>
        <taxon>Forsythieae</taxon>
        <taxon>Forsythia</taxon>
    </lineage>
</organism>
<reference evidence="3" key="1">
    <citation type="submission" date="2024-07" db="EMBL/GenBank/DDBJ databases">
        <title>Two chromosome-level genome assemblies of Korean endemic species Abeliophyllum distichum and Forsythia ovata (Oleaceae).</title>
        <authorList>
            <person name="Jang H."/>
        </authorList>
    </citation>
    <scope>NUCLEOTIDE SEQUENCE [LARGE SCALE GENOMIC DNA]</scope>
</reference>
<comment type="caution">
    <text evidence="2">The sequence shown here is derived from an EMBL/GenBank/DDBJ whole genome shotgun (WGS) entry which is preliminary data.</text>
</comment>
<proteinExistence type="predicted"/>
<feature type="domain" description="Glyoxal oxidase N-terminal" evidence="1">
    <location>
        <begin position="1"/>
        <end position="85"/>
    </location>
</feature>
<dbReference type="AlphaFoldDB" id="A0ABD1TQD0"/>
<name>A0ABD1TQD0_9LAMI</name>
<sequence>MGDMVMLSAGDVLIINGAQARPQGIEMASQLCMFPAQCRPSEPICMRFMTLNPSSFPRMYHSTKNLLPDSLLCLVKYPLPPNHYQCRNSPLASSWHTRTIEWPSIFEPQAITKNTAARECGSRPTLLTRWVNILRVSK</sequence>
<gene>
    <name evidence="2" type="ORF">Fot_28912</name>
</gene>
<dbReference type="Pfam" id="PF07250">
    <property type="entry name" value="Glyoxal_oxid_N"/>
    <property type="match status" value="1"/>
</dbReference>
<dbReference type="Gene3D" id="2.130.10.80">
    <property type="entry name" value="Galactose oxidase/kelch, beta-propeller"/>
    <property type="match status" value="1"/>
</dbReference>
<dbReference type="InterPro" id="IPR037293">
    <property type="entry name" value="Gal_Oxidase_central_sf"/>
</dbReference>
<dbReference type="Proteomes" id="UP001604277">
    <property type="component" value="Unassembled WGS sequence"/>
</dbReference>
<dbReference type="PANTHER" id="PTHR32208:SF21">
    <property type="entry name" value="LOW QUALITY PROTEIN: ALDEHYDE OXIDASE GLOX-LIKE"/>
    <property type="match status" value="1"/>
</dbReference>
<keyword evidence="3" id="KW-1185">Reference proteome</keyword>
<dbReference type="PANTHER" id="PTHR32208">
    <property type="entry name" value="SECRETED PROTEIN-RELATED"/>
    <property type="match status" value="1"/>
</dbReference>
<protein>
    <submittedName>
        <fullName evidence="2">Glyoxal oxidase-related protein</fullName>
    </submittedName>
</protein>
<evidence type="ECO:0000313" key="2">
    <source>
        <dbReference type="EMBL" id="KAL2514941.1"/>
    </source>
</evidence>
<dbReference type="EMBL" id="JBFOLJ010000008">
    <property type="protein sequence ID" value="KAL2514941.1"/>
    <property type="molecule type" value="Genomic_DNA"/>
</dbReference>
<dbReference type="InterPro" id="IPR009880">
    <property type="entry name" value="Glyoxal_oxidase_N"/>
</dbReference>